<organism evidence="2 3">
    <name type="scientific">Dentiscutata erythropus</name>
    <dbReference type="NCBI Taxonomy" id="1348616"/>
    <lineage>
        <taxon>Eukaryota</taxon>
        <taxon>Fungi</taxon>
        <taxon>Fungi incertae sedis</taxon>
        <taxon>Mucoromycota</taxon>
        <taxon>Glomeromycotina</taxon>
        <taxon>Glomeromycetes</taxon>
        <taxon>Diversisporales</taxon>
        <taxon>Gigasporaceae</taxon>
        <taxon>Dentiscutata</taxon>
    </lineage>
</organism>
<dbReference type="Proteomes" id="UP000789405">
    <property type="component" value="Unassembled WGS sequence"/>
</dbReference>
<name>A0A9N9KAM1_9GLOM</name>
<dbReference type="AlphaFoldDB" id="A0A9N9KAM1"/>
<sequence length="89" mass="10526">MEQQSYLRERTINSLKEPSSHSNRWFLRKPRTTGDNGHGIHDIWQQGIVLSHYSRTDREFRQVDRLAFGYQNPSVTCIFVLVAFVRCDK</sequence>
<gene>
    <name evidence="2" type="ORF">DERYTH_LOCUS26648</name>
</gene>
<evidence type="ECO:0000256" key="1">
    <source>
        <dbReference type="SAM" id="MobiDB-lite"/>
    </source>
</evidence>
<feature type="region of interest" description="Disordered" evidence="1">
    <location>
        <begin position="1"/>
        <end position="21"/>
    </location>
</feature>
<keyword evidence="3" id="KW-1185">Reference proteome</keyword>
<evidence type="ECO:0000313" key="2">
    <source>
        <dbReference type="EMBL" id="CAG8818594.1"/>
    </source>
</evidence>
<dbReference type="EMBL" id="CAJVPY010056750">
    <property type="protein sequence ID" value="CAG8818594.1"/>
    <property type="molecule type" value="Genomic_DNA"/>
</dbReference>
<protein>
    <submittedName>
        <fullName evidence="2">16100_t:CDS:1</fullName>
    </submittedName>
</protein>
<feature type="non-terminal residue" evidence="2">
    <location>
        <position position="89"/>
    </location>
</feature>
<accession>A0A9N9KAM1</accession>
<reference evidence="2" key="1">
    <citation type="submission" date="2021-06" db="EMBL/GenBank/DDBJ databases">
        <authorList>
            <person name="Kallberg Y."/>
            <person name="Tangrot J."/>
            <person name="Rosling A."/>
        </authorList>
    </citation>
    <scope>NUCLEOTIDE SEQUENCE</scope>
    <source>
        <strain evidence="2">MA453B</strain>
    </source>
</reference>
<evidence type="ECO:0000313" key="3">
    <source>
        <dbReference type="Proteomes" id="UP000789405"/>
    </source>
</evidence>
<comment type="caution">
    <text evidence="2">The sequence shown here is derived from an EMBL/GenBank/DDBJ whole genome shotgun (WGS) entry which is preliminary data.</text>
</comment>
<proteinExistence type="predicted"/>